<name>A0A8X6IIK6_9ARAC</name>
<protein>
    <recommendedName>
        <fullName evidence="3">Peptidase aspartic putative domain-containing protein</fullName>
    </recommendedName>
</protein>
<evidence type="ECO:0008006" key="3">
    <source>
        <dbReference type="Google" id="ProtNLM"/>
    </source>
</evidence>
<dbReference type="EMBL" id="BMAV01026033">
    <property type="protein sequence ID" value="GFS46726.1"/>
    <property type="molecule type" value="Genomic_DNA"/>
</dbReference>
<sequence length="97" mass="10735">MKYISERKECIQHALFGDSKEDLDGPFEVLIGADIAGKLITENHLQQGSGLTEIETKLGWSVIGRVNDRSSGLLVASKVSTSVRIFELWELDSQDIT</sequence>
<dbReference type="AlphaFoldDB" id="A0A8X6IIK6"/>
<gene>
    <name evidence="1" type="ORF">TNIN_200781</name>
</gene>
<dbReference type="Proteomes" id="UP000886998">
    <property type="component" value="Unassembled WGS sequence"/>
</dbReference>
<keyword evidence="2" id="KW-1185">Reference proteome</keyword>
<comment type="caution">
    <text evidence="1">The sequence shown here is derived from an EMBL/GenBank/DDBJ whole genome shotgun (WGS) entry which is preliminary data.</text>
</comment>
<evidence type="ECO:0000313" key="1">
    <source>
        <dbReference type="EMBL" id="GFS46726.1"/>
    </source>
</evidence>
<organism evidence="1 2">
    <name type="scientific">Trichonephila inaurata madagascariensis</name>
    <dbReference type="NCBI Taxonomy" id="2747483"/>
    <lineage>
        <taxon>Eukaryota</taxon>
        <taxon>Metazoa</taxon>
        <taxon>Ecdysozoa</taxon>
        <taxon>Arthropoda</taxon>
        <taxon>Chelicerata</taxon>
        <taxon>Arachnida</taxon>
        <taxon>Araneae</taxon>
        <taxon>Araneomorphae</taxon>
        <taxon>Entelegynae</taxon>
        <taxon>Araneoidea</taxon>
        <taxon>Nephilidae</taxon>
        <taxon>Trichonephila</taxon>
        <taxon>Trichonephila inaurata</taxon>
    </lineage>
</organism>
<evidence type="ECO:0000313" key="2">
    <source>
        <dbReference type="Proteomes" id="UP000886998"/>
    </source>
</evidence>
<accession>A0A8X6IIK6</accession>
<reference evidence="1" key="1">
    <citation type="submission" date="2020-08" db="EMBL/GenBank/DDBJ databases">
        <title>Multicomponent nature underlies the extraordinary mechanical properties of spider dragline silk.</title>
        <authorList>
            <person name="Kono N."/>
            <person name="Nakamura H."/>
            <person name="Mori M."/>
            <person name="Yoshida Y."/>
            <person name="Ohtoshi R."/>
            <person name="Malay A.D."/>
            <person name="Moran D.A.P."/>
            <person name="Tomita M."/>
            <person name="Numata K."/>
            <person name="Arakawa K."/>
        </authorList>
    </citation>
    <scope>NUCLEOTIDE SEQUENCE</scope>
</reference>
<dbReference type="OrthoDB" id="6765836at2759"/>
<proteinExistence type="predicted"/>